<evidence type="ECO:0000256" key="2">
    <source>
        <dbReference type="SAM" id="Phobius"/>
    </source>
</evidence>
<evidence type="ECO:0000313" key="3">
    <source>
        <dbReference type="EMBL" id="GHO90304.1"/>
    </source>
</evidence>
<reference evidence="3" key="1">
    <citation type="submission" date="2020-10" db="EMBL/GenBank/DDBJ databases">
        <title>Taxonomic study of unclassified bacteria belonging to the class Ktedonobacteria.</title>
        <authorList>
            <person name="Yabe S."/>
            <person name="Wang C.M."/>
            <person name="Zheng Y."/>
            <person name="Sakai Y."/>
            <person name="Cavaletti L."/>
            <person name="Monciardini P."/>
            <person name="Donadio S."/>
        </authorList>
    </citation>
    <scope>NUCLEOTIDE SEQUENCE</scope>
    <source>
        <strain evidence="3">ID150040</strain>
    </source>
</reference>
<dbReference type="PANTHER" id="PTHR24305">
    <property type="entry name" value="CYTOCHROME P450"/>
    <property type="match status" value="1"/>
</dbReference>
<dbReference type="GO" id="GO:0004497">
    <property type="term" value="F:monooxygenase activity"/>
    <property type="evidence" value="ECO:0007669"/>
    <property type="project" value="InterPro"/>
</dbReference>
<dbReference type="AlphaFoldDB" id="A0A8J3IFL3"/>
<feature type="transmembrane region" description="Helical" evidence="2">
    <location>
        <begin position="58"/>
        <end position="78"/>
    </location>
</feature>
<sequence length="163" mass="18704">MLIRELVRRRSLSWSRIVVLALAFGVIEEGLVTQSLFNPHFPGIGYLGTYGRWLGVNWYWYETTATVLTWLWCLLAQYPQVEERLHKELDDVLAGRLPTGADLPRLPYLRLILEETLRLLVGNAQGQRSRRTWGLYSAEKYHPHLESLLASSAPRFLGAARAI</sequence>
<name>A0A8J3IFL3_9CHLR</name>
<dbReference type="GO" id="GO:0005506">
    <property type="term" value="F:iron ion binding"/>
    <property type="evidence" value="ECO:0007669"/>
    <property type="project" value="InterPro"/>
</dbReference>
<protein>
    <recommendedName>
        <fullName evidence="5">Cytochrome P450</fullName>
    </recommendedName>
</protein>
<evidence type="ECO:0000313" key="4">
    <source>
        <dbReference type="Proteomes" id="UP000597444"/>
    </source>
</evidence>
<dbReference type="Gene3D" id="1.10.630.10">
    <property type="entry name" value="Cytochrome P450"/>
    <property type="match status" value="1"/>
</dbReference>
<gene>
    <name evidence="3" type="ORF">KSF_003520</name>
</gene>
<dbReference type="GO" id="GO:0020037">
    <property type="term" value="F:heme binding"/>
    <property type="evidence" value="ECO:0007669"/>
    <property type="project" value="InterPro"/>
</dbReference>
<keyword evidence="2" id="KW-0472">Membrane</keyword>
<dbReference type="InterPro" id="IPR001128">
    <property type="entry name" value="Cyt_P450"/>
</dbReference>
<evidence type="ECO:0008006" key="5">
    <source>
        <dbReference type="Google" id="ProtNLM"/>
    </source>
</evidence>
<dbReference type="Pfam" id="PF00067">
    <property type="entry name" value="p450"/>
    <property type="match status" value="1"/>
</dbReference>
<dbReference type="PANTHER" id="PTHR24305:SF166">
    <property type="entry name" value="CYTOCHROME P450 12A4, MITOCHONDRIAL-RELATED"/>
    <property type="match status" value="1"/>
</dbReference>
<dbReference type="InterPro" id="IPR036396">
    <property type="entry name" value="Cyt_P450_sf"/>
</dbReference>
<dbReference type="EMBL" id="BNJK01000001">
    <property type="protein sequence ID" value="GHO90304.1"/>
    <property type="molecule type" value="Genomic_DNA"/>
</dbReference>
<evidence type="ECO:0000256" key="1">
    <source>
        <dbReference type="ARBA" id="ARBA00010617"/>
    </source>
</evidence>
<comment type="similarity">
    <text evidence="1">Belongs to the cytochrome P450 family.</text>
</comment>
<dbReference type="GO" id="GO:0016705">
    <property type="term" value="F:oxidoreductase activity, acting on paired donors, with incorporation or reduction of molecular oxygen"/>
    <property type="evidence" value="ECO:0007669"/>
    <property type="project" value="InterPro"/>
</dbReference>
<keyword evidence="4" id="KW-1185">Reference proteome</keyword>
<comment type="caution">
    <text evidence="3">The sequence shown here is derived from an EMBL/GenBank/DDBJ whole genome shotgun (WGS) entry which is preliminary data.</text>
</comment>
<keyword evidence="2" id="KW-1133">Transmembrane helix</keyword>
<organism evidence="3 4">
    <name type="scientific">Reticulibacter mediterranei</name>
    <dbReference type="NCBI Taxonomy" id="2778369"/>
    <lineage>
        <taxon>Bacteria</taxon>
        <taxon>Bacillati</taxon>
        <taxon>Chloroflexota</taxon>
        <taxon>Ktedonobacteria</taxon>
        <taxon>Ktedonobacterales</taxon>
        <taxon>Reticulibacteraceae</taxon>
        <taxon>Reticulibacter</taxon>
    </lineage>
</organism>
<dbReference type="Proteomes" id="UP000597444">
    <property type="component" value="Unassembled WGS sequence"/>
</dbReference>
<accession>A0A8J3IFL3</accession>
<dbReference type="SUPFAM" id="SSF48264">
    <property type="entry name" value="Cytochrome P450"/>
    <property type="match status" value="1"/>
</dbReference>
<dbReference type="InterPro" id="IPR050121">
    <property type="entry name" value="Cytochrome_P450_monoxygenase"/>
</dbReference>
<keyword evidence="2" id="KW-0812">Transmembrane</keyword>
<proteinExistence type="inferred from homology"/>